<dbReference type="InterPro" id="IPR016084">
    <property type="entry name" value="Haem_Oase-like_multi-hlx"/>
</dbReference>
<comment type="caution">
    <text evidence="1">The sequence shown here is derived from an EMBL/GenBank/DDBJ whole genome shotgun (WGS) entry which is preliminary data.</text>
</comment>
<dbReference type="Pfam" id="PF01126">
    <property type="entry name" value="Heme_oxygenase"/>
    <property type="match status" value="1"/>
</dbReference>
<dbReference type="CDD" id="cd19166">
    <property type="entry name" value="HemeO-bac"/>
    <property type="match status" value="1"/>
</dbReference>
<dbReference type="Gene3D" id="1.20.910.10">
    <property type="entry name" value="Heme oxygenase-like"/>
    <property type="match status" value="1"/>
</dbReference>
<evidence type="ECO:0000313" key="2">
    <source>
        <dbReference type="Proteomes" id="UP000432089"/>
    </source>
</evidence>
<dbReference type="SUPFAM" id="SSF48613">
    <property type="entry name" value="Heme oxygenase-like"/>
    <property type="match status" value="1"/>
</dbReference>
<dbReference type="RefSeq" id="WP_150969471.1">
    <property type="nucleotide sequence ID" value="NZ_VZDO01000005.1"/>
</dbReference>
<dbReference type="EMBL" id="VZDO01000005">
    <property type="protein sequence ID" value="KAB0680399.1"/>
    <property type="molecule type" value="Genomic_DNA"/>
</dbReference>
<dbReference type="AlphaFoldDB" id="A0A7V7TX59"/>
<reference evidence="1 2" key="1">
    <citation type="submission" date="2019-09" db="EMBL/GenBank/DDBJ databases">
        <title>YIM 132180 draft genome.</title>
        <authorList>
            <person name="Zhang K."/>
        </authorList>
    </citation>
    <scope>NUCLEOTIDE SEQUENCE [LARGE SCALE GENOMIC DNA]</scope>
    <source>
        <strain evidence="1 2">YIM 132180</strain>
    </source>
</reference>
<name>A0A7V7TX59_9HYPH</name>
<dbReference type="GO" id="GO:0006788">
    <property type="term" value="P:heme oxidation"/>
    <property type="evidence" value="ECO:0007669"/>
    <property type="project" value="InterPro"/>
</dbReference>
<dbReference type="InterPro" id="IPR016053">
    <property type="entry name" value="Haem_Oase-like"/>
</dbReference>
<sequence>MPEPSLRSRLRAETRPAHERLDASFAGLAEGDPTDYGLFLRMNEACHGAIEPLLAASPLAAARPRSAAGDLHAAALADVEAMRLRRIVPAAFPLAKPTLAQSLGIAYVVEGSKLGARQILRRLRKAADEETDRLPVAFLERAAGGADGFKAFLEMAETLVATRAEQDVAVEAADATFGYFLDVVRRAGAGDERGGRVN</sequence>
<keyword evidence="2" id="KW-1185">Reference proteome</keyword>
<dbReference type="Proteomes" id="UP000432089">
    <property type="component" value="Unassembled WGS sequence"/>
</dbReference>
<proteinExistence type="predicted"/>
<evidence type="ECO:0000313" key="1">
    <source>
        <dbReference type="EMBL" id="KAB0680399.1"/>
    </source>
</evidence>
<gene>
    <name evidence="1" type="ORF">F6X38_09540</name>
</gene>
<accession>A0A7V7TX59</accession>
<organism evidence="1 2">
    <name type="scientific">Plantimonas leprariae</name>
    <dbReference type="NCBI Taxonomy" id="2615207"/>
    <lineage>
        <taxon>Bacteria</taxon>
        <taxon>Pseudomonadati</taxon>
        <taxon>Pseudomonadota</taxon>
        <taxon>Alphaproteobacteria</taxon>
        <taxon>Hyphomicrobiales</taxon>
        <taxon>Aurantimonadaceae</taxon>
        <taxon>Plantimonas</taxon>
    </lineage>
</organism>
<protein>
    <submittedName>
        <fullName evidence="1">Biliverdin-producing heme oxygenase</fullName>
    </submittedName>
</protein>
<dbReference type="GO" id="GO:0004392">
    <property type="term" value="F:heme oxygenase (decyclizing) activity"/>
    <property type="evidence" value="ECO:0007669"/>
    <property type="project" value="InterPro"/>
</dbReference>